<feature type="non-terminal residue" evidence="6">
    <location>
        <position position="1"/>
    </location>
</feature>
<evidence type="ECO:0000256" key="2">
    <source>
        <dbReference type="ARBA" id="ARBA00022676"/>
    </source>
</evidence>
<dbReference type="FunFam" id="3.40.50.1580:FF:000012">
    <property type="entry name" value="Probable 6-oxopurine nucleoside phosphorylase"/>
    <property type="match status" value="1"/>
</dbReference>
<dbReference type="SUPFAM" id="SSF53167">
    <property type="entry name" value="Purine and uridine phosphorylases"/>
    <property type="match status" value="2"/>
</dbReference>
<evidence type="ECO:0000313" key="7">
    <source>
        <dbReference type="Proteomes" id="UP001159042"/>
    </source>
</evidence>
<dbReference type="NCBIfam" id="TIGR01694">
    <property type="entry name" value="MTAP"/>
    <property type="match status" value="2"/>
</dbReference>
<dbReference type="InterPro" id="IPR010044">
    <property type="entry name" value="MTAP"/>
</dbReference>
<organism evidence="6 7">
    <name type="scientific">Exocentrus adspersus</name>
    <dbReference type="NCBI Taxonomy" id="1586481"/>
    <lineage>
        <taxon>Eukaryota</taxon>
        <taxon>Metazoa</taxon>
        <taxon>Ecdysozoa</taxon>
        <taxon>Arthropoda</taxon>
        <taxon>Hexapoda</taxon>
        <taxon>Insecta</taxon>
        <taxon>Pterygota</taxon>
        <taxon>Neoptera</taxon>
        <taxon>Endopterygota</taxon>
        <taxon>Coleoptera</taxon>
        <taxon>Polyphaga</taxon>
        <taxon>Cucujiformia</taxon>
        <taxon>Chrysomeloidea</taxon>
        <taxon>Cerambycidae</taxon>
        <taxon>Lamiinae</taxon>
        <taxon>Acanthocinini</taxon>
        <taxon>Exocentrus</taxon>
    </lineage>
</organism>
<evidence type="ECO:0000313" key="6">
    <source>
        <dbReference type="EMBL" id="KAJ8924300.1"/>
    </source>
</evidence>
<accession>A0AAV8WDK2</accession>
<dbReference type="InterPro" id="IPR035994">
    <property type="entry name" value="Nucleoside_phosphorylase_sf"/>
</dbReference>
<keyword evidence="4" id="KW-0660">Purine salvage</keyword>
<dbReference type="GO" id="GO:0005829">
    <property type="term" value="C:cytosol"/>
    <property type="evidence" value="ECO:0007669"/>
    <property type="project" value="TreeGrafter"/>
</dbReference>
<evidence type="ECO:0000256" key="1">
    <source>
        <dbReference type="ARBA" id="ARBA00006751"/>
    </source>
</evidence>
<keyword evidence="2" id="KW-0328">Glycosyltransferase</keyword>
<evidence type="ECO:0000256" key="3">
    <source>
        <dbReference type="ARBA" id="ARBA00022679"/>
    </source>
</evidence>
<name>A0AAV8WDK2_9CUCU</name>
<feature type="domain" description="Nucleoside phosphorylase" evidence="5">
    <location>
        <begin position="260"/>
        <end position="504"/>
    </location>
</feature>
<dbReference type="GO" id="GO:0017061">
    <property type="term" value="F:S-methyl-5-thioadenosine phosphorylase activity"/>
    <property type="evidence" value="ECO:0007669"/>
    <property type="project" value="InterPro"/>
</dbReference>
<comment type="caution">
    <text evidence="6">The sequence shown here is derived from an EMBL/GenBank/DDBJ whole genome shotgun (WGS) entry which is preliminary data.</text>
</comment>
<protein>
    <recommendedName>
        <fullName evidence="5">Nucleoside phosphorylase domain-containing protein</fullName>
    </recommendedName>
</protein>
<sequence>IGIIGGSGLDDPDILKNRREKRACNSFGDPSDVLILGEIDDIPCVLLARHGRSHNITPGNVNYRANIWALKSEGCTHIIASTATGSLQEHIKPGDIVILDQFIDRTTCRKQTFYDGQCSHPIGICHLPMEPAFCKYTRQIIIDAAEEIKLDVHKTGTVVAIEGPRYSNKAESNMFRLWGGHVINMTSVPEVVLAKEAGICYAAIALVTDYDCWRDTGTPVCLDDVLRTFKENVTKVTTLIKAVVPKIASQNWDERIKELRIGIIGGSGFDDPDIIKNRKEKKVSTPFGDPSDVLILGEISNIQCVLLARHGRSHTIAPGNVNYRANIWALKEEGCTHILASTATGSLQENIKPGDIVIIDSFIDRTQGRKQSFYDGEPGHPVGICHIPLEPAYCETTRQTVISVAEELNIHVHKRGTVVSIEGPRFSSRAESNMYRLWGGDIITMTAVPEVVLAKEAGICYTAIALVTDYDCWRDTGEKVCVAEVMRTFKENITKIATLIRATVPKIASKNWDQTIKELKAVVDGSVMLPH</sequence>
<dbReference type="GO" id="GO:0019509">
    <property type="term" value="P:L-methionine salvage from methylthioadenosine"/>
    <property type="evidence" value="ECO:0007669"/>
    <property type="project" value="TreeGrafter"/>
</dbReference>
<dbReference type="GO" id="GO:0006166">
    <property type="term" value="P:purine ribonucleoside salvage"/>
    <property type="evidence" value="ECO:0007669"/>
    <property type="project" value="UniProtKB-KW"/>
</dbReference>
<dbReference type="PANTHER" id="PTHR42679:SF2">
    <property type="entry name" value="S-METHYL-5'-THIOADENOSINE PHOSPHORYLASE"/>
    <property type="match status" value="1"/>
</dbReference>
<keyword evidence="3" id="KW-0808">Transferase</keyword>
<reference evidence="6 7" key="1">
    <citation type="journal article" date="2023" name="Insect Mol. Biol.">
        <title>Genome sequencing provides insights into the evolution of gene families encoding plant cell wall-degrading enzymes in longhorned beetles.</title>
        <authorList>
            <person name="Shin N.R."/>
            <person name="Okamura Y."/>
            <person name="Kirsch R."/>
            <person name="Pauchet Y."/>
        </authorList>
    </citation>
    <scope>NUCLEOTIDE SEQUENCE [LARGE SCALE GENOMIC DNA]</scope>
    <source>
        <strain evidence="6">EAD_L_NR</strain>
    </source>
</reference>
<feature type="domain" description="Nucleoside phosphorylase" evidence="5">
    <location>
        <begin position="1"/>
        <end position="244"/>
    </location>
</feature>
<gene>
    <name evidence="6" type="ORF">NQ315_007093</name>
</gene>
<dbReference type="InterPro" id="IPR000845">
    <property type="entry name" value="Nucleoside_phosphorylase_d"/>
</dbReference>
<dbReference type="PANTHER" id="PTHR42679">
    <property type="entry name" value="S-METHYL-5'-THIOADENOSINE PHOSPHORYLASE"/>
    <property type="match status" value="1"/>
</dbReference>
<dbReference type="Pfam" id="PF01048">
    <property type="entry name" value="PNP_UDP_1"/>
    <property type="match status" value="2"/>
</dbReference>
<dbReference type="HAMAP" id="MF_01963">
    <property type="entry name" value="MTAP"/>
    <property type="match status" value="2"/>
</dbReference>
<dbReference type="AlphaFoldDB" id="A0AAV8WDK2"/>
<evidence type="ECO:0000259" key="5">
    <source>
        <dbReference type="Pfam" id="PF01048"/>
    </source>
</evidence>
<dbReference type="Gene3D" id="3.40.50.1580">
    <property type="entry name" value="Nucleoside phosphorylase domain"/>
    <property type="match status" value="2"/>
</dbReference>
<proteinExistence type="inferred from homology"/>
<comment type="similarity">
    <text evidence="1">Belongs to the PNP/MTAP phosphorylase family.</text>
</comment>
<keyword evidence="7" id="KW-1185">Reference proteome</keyword>
<dbReference type="InterPro" id="IPR018099">
    <property type="entry name" value="Purine_phosphorylase-2_CS"/>
</dbReference>
<dbReference type="Proteomes" id="UP001159042">
    <property type="component" value="Unassembled WGS sequence"/>
</dbReference>
<dbReference type="EMBL" id="JANEYG010000003">
    <property type="protein sequence ID" value="KAJ8924300.1"/>
    <property type="molecule type" value="Genomic_DNA"/>
</dbReference>
<dbReference type="PROSITE" id="PS01240">
    <property type="entry name" value="PNP_MTAP_2"/>
    <property type="match status" value="2"/>
</dbReference>
<dbReference type="CDD" id="cd09010">
    <property type="entry name" value="MTAP_SsMTAPII_like_MTIP"/>
    <property type="match status" value="2"/>
</dbReference>
<evidence type="ECO:0000256" key="4">
    <source>
        <dbReference type="ARBA" id="ARBA00022726"/>
    </source>
</evidence>